<evidence type="ECO:0000313" key="3">
    <source>
        <dbReference type="Proteomes" id="UP000092600"/>
    </source>
</evidence>
<dbReference type="Proteomes" id="UP000092600">
    <property type="component" value="Unassembled WGS sequence"/>
</dbReference>
<feature type="region of interest" description="Disordered" evidence="1">
    <location>
        <begin position="46"/>
        <end position="89"/>
    </location>
</feature>
<protein>
    <submittedName>
        <fullName evidence="2">Uncharacterized protein</fullName>
    </submittedName>
</protein>
<dbReference type="STRING" id="4615.A0A199VGD6"/>
<feature type="region of interest" description="Disordered" evidence="1">
    <location>
        <begin position="1"/>
        <end position="29"/>
    </location>
</feature>
<gene>
    <name evidence="2" type="ORF">ACMD2_04523</name>
</gene>
<accession>A0A199VGD6</accession>
<name>A0A199VGD6_ANACO</name>
<dbReference type="EMBL" id="LSRQ01001888">
    <property type="protein sequence ID" value="OAY76177.1"/>
    <property type="molecule type" value="Genomic_DNA"/>
</dbReference>
<reference evidence="2 3" key="1">
    <citation type="journal article" date="2016" name="DNA Res.">
        <title>The draft genome of MD-2 pineapple using hybrid error correction of long reads.</title>
        <authorList>
            <person name="Redwan R.M."/>
            <person name="Saidin A."/>
            <person name="Kumar S.V."/>
        </authorList>
    </citation>
    <scope>NUCLEOTIDE SEQUENCE [LARGE SCALE GENOMIC DNA]</scope>
    <source>
        <strain evidence="3">cv. MD2</strain>
        <tissue evidence="2">Leaf</tissue>
    </source>
</reference>
<proteinExistence type="predicted"/>
<organism evidence="2 3">
    <name type="scientific">Ananas comosus</name>
    <name type="common">Pineapple</name>
    <name type="synonym">Ananas ananas</name>
    <dbReference type="NCBI Taxonomy" id="4615"/>
    <lineage>
        <taxon>Eukaryota</taxon>
        <taxon>Viridiplantae</taxon>
        <taxon>Streptophyta</taxon>
        <taxon>Embryophyta</taxon>
        <taxon>Tracheophyta</taxon>
        <taxon>Spermatophyta</taxon>
        <taxon>Magnoliopsida</taxon>
        <taxon>Liliopsida</taxon>
        <taxon>Poales</taxon>
        <taxon>Bromeliaceae</taxon>
        <taxon>Bromelioideae</taxon>
        <taxon>Ananas</taxon>
    </lineage>
</organism>
<evidence type="ECO:0000256" key="1">
    <source>
        <dbReference type="SAM" id="MobiDB-lite"/>
    </source>
</evidence>
<feature type="compositionally biased region" description="Polar residues" evidence="1">
    <location>
        <begin position="71"/>
        <end position="89"/>
    </location>
</feature>
<sequence length="148" mass="16516">MTTRVSAKPPVMANTHRCKARSSSPPSIELRYDESSVSATILASERTEESVKSRPNYMNLTESTKAKQKVCGTQRTVSPGESIDGSSPVSFSSKLGNPIGLSNASMSLYDLKFDTMLEIKNNSILKLKWRFHLWRVPEDVVAVQMYDR</sequence>
<comment type="caution">
    <text evidence="2">The sequence shown here is derived from an EMBL/GenBank/DDBJ whole genome shotgun (WGS) entry which is preliminary data.</text>
</comment>
<dbReference type="AlphaFoldDB" id="A0A199VGD6"/>
<evidence type="ECO:0000313" key="2">
    <source>
        <dbReference type="EMBL" id="OAY76177.1"/>
    </source>
</evidence>